<accession>A0ACC0BJD6</accession>
<proteinExistence type="predicted"/>
<evidence type="ECO:0000313" key="2">
    <source>
        <dbReference type="Proteomes" id="UP001060085"/>
    </source>
</evidence>
<evidence type="ECO:0000313" key="1">
    <source>
        <dbReference type="EMBL" id="KAI5672734.1"/>
    </source>
</evidence>
<dbReference type="EMBL" id="CM044703">
    <property type="protein sequence ID" value="KAI5672734.1"/>
    <property type="molecule type" value="Genomic_DNA"/>
</dbReference>
<organism evidence="1 2">
    <name type="scientific">Catharanthus roseus</name>
    <name type="common">Madagascar periwinkle</name>
    <name type="synonym">Vinca rosea</name>
    <dbReference type="NCBI Taxonomy" id="4058"/>
    <lineage>
        <taxon>Eukaryota</taxon>
        <taxon>Viridiplantae</taxon>
        <taxon>Streptophyta</taxon>
        <taxon>Embryophyta</taxon>
        <taxon>Tracheophyta</taxon>
        <taxon>Spermatophyta</taxon>
        <taxon>Magnoliopsida</taxon>
        <taxon>eudicotyledons</taxon>
        <taxon>Gunneridae</taxon>
        <taxon>Pentapetalae</taxon>
        <taxon>asterids</taxon>
        <taxon>lamiids</taxon>
        <taxon>Gentianales</taxon>
        <taxon>Apocynaceae</taxon>
        <taxon>Rauvolfioideae</taxon>
        <taxon>Vinceae</taxon>
        <taxon>Catharanthinae</taxon>
        <taxon>Catharanthus</taxon>
    </lineage>
</organism>
<keyword evidence="2" id="KW-1185">Reference proteome</keyword>
<sequence length="120" mass="13601">MAIKTFLLFVTLTSLVMTNNISLSSKFEEESKFVECWKAFSEMKSCSNEMMNFLRDGKNSHNIISPHCCEAISLITHKCWPQILTAFGFTIDQTYLLRGYCDEEESILAYLSSAPTPAPI</sequence>
<dbReference type="Proteomes" id="UP001060085">
    <property type="component" value="Linkage Group LG03"/>
</dbReference>
<comment type="caution">
    <text evidence="1">The sequence shown here is derived from an EMBL/GenBank/DDBJ whole genome shotgun (WGS) entry which is preliminary data.</text>
</comment>
<reference evidence="2" key="1">
    <citation type="journal article" date="2023" name="Nat. Plants">
        <title>Single-cell RNA sequencing provides a high-resolution roadmap for understanding the multicellular compartmentation of specialized metabolism.</title>
        <authorList>
            <person name="Sun S."/>
            <person name="Shen X."/>
            <person name="Li Y."/>
            <person name="Li Y."/>
            <person name="Wang S."/>
            <person name="Li R."/>
            <person name="Zhang H."/>
            <person name="Shen G."/>
            <person name="Guo B."/>
            <person name="Wei J."/>
            <person name="Xu J."/>
            <person name="St-Pierre B."/>
            <person name="Chen S."/>
            <person name="Sun C."/>
        </authorList>
    </citation>
    <scope>NUCLEOTIDE SEQUENCE [LARGE SCALE GENOMIC DNA]</scope>
</reference>
<protein>
    <submittedName>
        <fullName evidence="1">Uncharacterized protein</fullName>
    </submittedName>
</protein>
<gene>
    <name evidence="1" type="ORF">M9H77_13098</name>
</gene>
<name>A0ACC0BJD6_CATRO</name>